<protein>
    <submittedName>
        <fullName evidence="1">Uncharacterized protein</fullName>
    </submittedName>
</protein>
<gene>
    <name evidence="1" type="ORF">MUK42_37617</name>
</gene>
<dbReference type="EMBL" id="CP097508">
    <property type="protein sequence ID" value="URE12393.1"/>
    <property type="molecule type" value="Genomic_DNA"/>
</dbReference>
<name>A0A9E7GJP9_9LILI</name>
<organism evidence="1 2">
    <name type="scientific">Musa troglodytarum</name>
    <name type="common">fe'i banana</name>
    <dbReference type="NCBI Taxonomy" id="320322"/>
    <lineage>
        <taxon>Eukaryota</taxon>
        <taxon>Viridiplantae</taxon>
        <taxon>Streptophyta</taxon>
        <taxon>Embryophyta</taxon>
        <taxon>Tracheophyta</taxon>
        <taxon>Spermatophyta</taxon>
        <taxon>Magnoliopsida</taxon>
        <taxon>Liliopsida</taxon>
        <taxon>Zingiberales</taxon>
        <taxon>Musaceae</taxon>
        <taxon>Musa</taxon>
    </lineage>
</organism>
<evidence type="ECO:0000313" key="1">
    <source>
        <dbReference type="EMBL" id="URE12393.1"/>
    </source>
</evidence>
<keyword evidence="2" id="KW-1185">Reference proteome</keyword>
<proteinExistence type="predicted"/>
<reference evidence="1" key="1">
    <citation type="submission" date="2022-05" db="EMBL/GenBank/DDBJ databases">
        <title>The Musa troglodytarum L. genome provides insights into the mechanism of non-climacteric behaviour and enrichment of carotenoids.</title>
        <authorList>
            <person name="Wang J."/>
        </authorList>
    </citation>
    <scope>NUCLEOTIDE SEQUENCE</scope>
    <source>
        <tissue evidence="1">Leaf</tissue>
    </source>
</reference>
<evidence type="ECO:0000313" key="2">
    <source>
        <dbReference type="Proteomes" id="UP001055439"/>
    </source>
</evidence>
<dbReference type="AlphaFoldDB" id="A0A9E7GJP9"/>
<sequence length="45" mass="4967">MKREFVLPFSPQLCSQPKSYAVSGKKTTGYCSSSLLLLDSVCRLP</sequence>
<accession>A0A9E7GJP9</accession>
<dbReference type="Proteomes" id="UP001055439">
    <property type="component" value="Chromosome 6"/>
</dbReference>